<dbReference type="OrthoDB" id="79647at2"/>
<dbReference type="RefSeq" id="WP_124796502.1">
    <property type="nucleotide sequence ID" value="NZ_RQYY01000007.1"/>
</dbReference>
<comment type="caution">
    <text evidence="1">The sequence shown here is derived from an EMBL/GenBank/DDBJ whole genome shotgun (WGS) entry which is preliminary data.</text>
</comment>
<accession>A0A3P1UVM7</accession>
<evidence type="ECO:0008006" key="3">
    <source>
        <dbReference type="Google" id="ProtNLM"/>
    </source>
</evidence>
<evidence type="ECO:0000313" key="2">
    <source>
        <dbReference type="Proteomes" id="UP000281534"/>
    </source>
</evidence>
<organism evidence="1 2">
    <name type="scientific">Fusobacterium canifelinum</name>
    <dbReference type="NCBI Taxonomy" id="285729"/>
    <lineage>
        <taxon>Bacteria</taxon>
        <taxon>Fusobacteriati</taxon>
        <taxon>Fusobacteriota</taxon>
        <taxon>Fusobacteriia</taxon>
        <taxon>Fusobacteriales</taxon>
        <taxon>Fusobacteriaceae</taxon>
        <taxon>Fusobacterium</taxon>
    </lineage>
</organism>
<evidence type="ECO:0000313" key="1">
    <source>
        <dbReference type="EMBL" id="RRD26039.1"/>
    </source>
</evidence>
<sequence length="166" mass="19650">MKKIFLVIIFLFYSILLNAHPFKEYVLNSNDLHVNLRAKPSMNGEILQKLNVKPRNLEDNFSLYLKNIEGNWYYFEVSYGFMDPPKYGYIHKSQVKLHPDSYIVNSKKGYILLNDGTNEAKRLENGSYVTKIGEEGNWFMVQYDNFDKSVAPWTYIKKEDLKKIFR</sequence>
<reference evidence="1 2" key="1">
    <citation type="submission" date="2018-11" db="EMBL/GenBank/DDBJ databases">
        <title>Genomes From Bacteria Associated with the Canine Oral Cavity: a Test Case for Automated Genome-Based Taxonomic Assignment.</title>
        <authorList>
            <person name="Coil D.A."/>
            <person name="Jospin G."/>
            <person name="Darling A.E."/>
            <person name="Wallis C."/>
            <person name="Davis I.J."/>
            <person name="Harris S."/>
            <person name="Eisen J.A."/>
            <person name="Holcombe L.J."/>
            <person name="O'Flynn C."/>
        </authorList>
    </citation>
    <scope>NUCLEOTIDE SEQUENCE [LARGE SCALE GENOMIC DNA]</scope>
    <source>
        <strain evidence="1 2">OH4460_COT-188</strain>
    </source>
</reference>
<proteinExistence type="predicted"/>
<gene>
    <name evidence="1" type="ORF">EII27_05465</name>
</gene>
<name>A0A3P1UVM7_9FUSO</name>
<dbReference type="AlphaFoldDB" id="A0A3P1UVM7"/>
<protein>
    <recommendedName>
        <fullName evidence="3">SH3 domain-containing protein</fullName>
    </recommendedName>
</protein>
<dbReference type="EMBL" id="RQYY01000007">
    <property type="protein sequence ID" value="RRD26039.1"/>
    <property type="molecule type" value="Genomic_DNA"/>
</dbReference>
<dbReference type="Proteomes" id="UP000281534">
    <property type="component" value="Unassembled WGS sequence"/>
</dbReference>